<evidence type="ECO:0000256" key="1">
    <source>
        <dbReference type="ARBA" id="ARBA00022553"/>
    </source>
</evidence>
<dbReference type="SMART" id="SM00448">
    <property type="entry name" value="REC"/>
    <property type="match status" value="1"/>
</dbReference>
<dbReference type="EMBL" id="CP157483">
    <property type="protein sequence ID" value="XBO42537.1"/>
    <property type="molecule type" value="Genomic_DNA"/>
</dbReference>
<dbReference type="GO" id="GO:0000160">
    <property type="term" value="P:phosphorelay signal transduction system"/>
    <property type="evidence" value="ECO:0007669"/>
    <property type="project" value="InterPro"/>
</dbReference>
<sequence>MEHGGLVMVCDDTEPIRRLIRLNLELEGYDVEEATDGSQLLARLQERADSGLPLPGAITLDAQMLPRDGWWAIARIRSDPRLADIPVIMVTASVQQHDRTQATASGLDAFVAKPFDPEYLMRLVAGFVTGGRAHTPAP</sequence>
<protein>
    <submittedName>
        <fullName evidence="4">Response regulator</fullName>
    </submittedName>
</protein>
<dbReference type="Pfam" id="PF00072">
    <property type="entry name" value="Response_reg"/>
    <property type="match status" value="1"/>
</dbReference>
<organism evidence="4">
    <name type="scientific">Pedococcus sp. KACC 23699</name>
    <dbReference type="NCBI Taxonomy" id="3149228"/>
    <lineage>
        <taxon>Bacteria</taxon>
        <taxon>Bacillati</taxon>
        <taxon>Actinomycetota</taxon>
        <taxon>Actinomycetes</taxon>
        <taxon>Micrococcales</taxon>
        <taxon>Intrasporangiaceae</taxon>
        <taxon>Pedococcus</taxon>
    </lineage>
</organism>
<reference evidence="4" key="1">
    <citation type="submission" date="2024-05" db="EMBL/GenBank/DDBJ databases">
        <authorList>
            <person name="Kim S."/>
            <person name="Heo J."/>
            <person name="Choi H."/>
            <person name="Choi Y."/>
            <person name="Kwon S.-W."/>
            <person name="Kim Y."/>
        </authorList>
    </citation>
    <scope>NUCLEOTIDE SEQUENCE</scope>
    <source>
        <strain evidence="4">KACC 23699</strain>
    </source>
</reference>
<evidence type="ECO:0000313" key="4">
    <source>
        <dbReference type="EMBL" id="XBO42537.1"/>
    </source>
</evidence>
<feature type="modified residue" description="4-aspartylphosphate" evidence="2">
    <location>
        <position position="61"/>
    </location>
</feature>
<feature type="domain" description="Response regulatory" evidence="3">
    <location>
        <begin position="6"/>
        <end position="128"/>
    </location>
</feature>
<dbReference type="RefSeq" id="WP_406829958.1">
    <property type="nucleotide sequence ID" value="NZ_CP157483.1"/>
</dbReference>
<dbReference type="InterPro" id="IPR001789">
    <property type="entry name" value="Sig_transdc_resp-reg_receiver"/>
</dbReference>
<dbReference type="PROSITE" id="PS50110">
    <property type="entry name" value="RESPONSE_REGULATORY"/>
    <property type="match status" value="1"/>
</dbReference>
<evidence type="ECO:0000259" key="3">
    <source>
        <dbReference type="PROSITE" id="PS50110"/>
    </source>
</evidence>
<name>A0AAU7JQM8_9MICO</name>
<proteinExistence type="predicted"/>
<dbReference type="Gene3D" id="3.40.50.2300">
    <property type="match status" value="1"/>
</dbReference>
<dbReference type="InterPro" id="IPR050595">
    <property type="entry name" value="Bact_response_regulator"/>
</dbReference>
<gene>
    <name evidence="4" type="ORF">ABEG17_13265</name>
</gene>
<dbReference type="PANTHER" id="PTHR44591:SF18">
    <property type="entry name" value="REGULATORY PROTEIN"/>
    <property type="match status" value="1"/>
</dbReference>
<keyword evidence="1 2" id="KW-0597">Phosphoprotein</keyword>
<dbReference type="AlphaFoldDB" id="A0AAU7JQM8"/>
<accession>A0AAU7JQM8</accession>
<dbReference type="InterPro" id="IPR011006">
    <property type="entry name" value="CheY-like_superfamily"/>
</dbReference>
<dbReference type="PANTHER" id="PTHR44591">
    <property type="entry name" value="STRESS RESPONSE REGULATOR PROTEIN 1"/>
    <property type="match status" value="1"/>
</dbReference>
<dbReference type="SUPFAM" id="SSF52172">
    <property type="entry name" value="CheY-like"/>
    <property type="match status" value="1"/>
</dbReference>
<evidence type="ECO:0000256" key="2">
    <source>
        <dbReference type="PROSITE-ProRule" id="PRU00169"/>
    </source>
</evidence>